<dbReference type="GO" id="GO:0008289">
    <property type="term" value="F:lipid binding"/>
    <property type="evidence" value="ECO:0007669"/>
    <property type="project" value="UniProtKB-KW"/>
</dbReference>
<dbReference type="Gene3D" id="3.30.1180.10">
    <property type="match status" value="1"/>
</dbReference>
<protein>
    <submittedName>
        <fullName evidence="2">DegV family protein</fullName>
    </submittedName>
</protein>
<dbReference type="AlphaFoldDB" id="W0FL18"/>
<sequence length="310" mass="34697">MNKFAIMVDATSDVPKSFCEKYDIIVIPTHIKLPAGNEIMWQSDWDQYPRDQFYADLRKDPNGFATAPPSVAEFTDQFEKIAAEGRDILFITISEGMSGTYNFSKAAADAVMKKYPDIKIHCVDSRRYSTSYGLMAVHAAMKREEGKSMQEVADYIEENKNRYHQAGWMDDLSILAKKGRITNAKAFFGQLAGIKPIGEVDESGKTSILGKARGAKAGYKVLLKYMEETIENPEEQIIFIAHTMRQAQAEEYKKMIEEKFHPKEVYINDIFPPCGVNIGTGLMGAFYLGKPISEGLVEEKAIIEGALAEG</sequence>
<reference evidence="2" key="1">
    <citation type="journal article" date="2013" name="PLoS ONE">
        <title>Metagenomic insights into the carbohydrate-active enzymes carried by the microorganisms adhering to solid digesta in the rumen of cows.</title>
        <authorList>
            <person name="Wang L."/>
            <person name="Hatem A."/>
            <person name="Catalyurek U.V."/>
            <person name="Morrison M."/>
            <person name="Yu Z."/>
        </authorList>
    </citation>
    <scope>NUCLEOTIDE SEQUENCE</scope>
</reference>
<dbReference type="PROSITE" id="PS51482">
    <property type="entry name" value="DEGV"/>
    <property type="match status" value="1"/>
</dbReference>
<dbReference type="InterPro" id="IPR050270">
    <property type="entry name" value="DegV_domain_contain"/>
</dbReference>
<dbReference type="Pfam" id="PF02645">
    <property type="entry name" value="DegV"/>
    <property type="match status" value="1"/>
</dbReference>
<dbReference type="EMBL" id="KC246771">
    <property type="protein sequence ID" value="AHF23670.1"/>
    <property type="molecule type" value="Genomic_DNA"/>
</dbReference>
<evidence type="ECO:0000256" key="1">
    <source>
        <dbReference type="ARBA" id="ARBA00023121"/>
    </source>
</evidence>
<keyword evidence="1" id="KW-0446">Lipid-binding</keyword>
<accession>W0FL18</accession>
<dbReference type="SUPFAM" id="SSF82549">
    <property type="entry name" value="DAK1/DegV-like"/>
    <property type="match status" value="1"/>
</dbReference>
<dbReference type="NCBIfam" id="TIGR00762">
    <property type="entry name" value="DegV"/>
    <property type="match status" value="1"/>
</dbReference>
<organism evidence="2">
    <name type="scientific">uncultured bacterium Contig1532b</name>
    <dbReference type="NCBI Taxonomy" id="1393450"/>
    <lineage>
        <taxon>Bacteria</taxon>
        <taxon>environmental samples</taxon>
    </lineage>
</organism>
<name>W0FL18_9BACT</name>
<evidence type="ECO:0000313" key="2">
    <source>
        <dbReference type="EMBL" id="AHF23670.1"/>
    </source>
</evidence>
<proteinExistence type="predicted"/>
<dbReference type="PANTHER" id="PTHR33434:SF2">
    <property type="entry name" value="FATTY ACID-BINDING PROTEIN TM_1468"/>
    <property type="match status" value="1"/>
</dbReference>
<dbReference type="InterPro" id="IPR003797">
    <property type="entry name" value="DegV"/>
</dbReference>
<dbReference type="PANTHER" id="PTHR33434">
    <property type="entry name" value="DEGV DOMAIN-CONTAINING PROTEIN DR_1986-RELATED"/>
    <property type="match status" value="1"/>
</dbReference>
<dbReference type="Gene3D" id="3.40.50.10170">
    <property type="match status" value="1"/>
</dbReference>
<dbReference type="InterPro" id="IPR043168">
    <property type="entry name" value="DegV_C"/>
</dbReference>